<feature type="signal peptide" evidence="3">
    <location>
        <begin position="1"/>
        <end position="21"/>
    </location>
</feature>
<proteinExistence type="inferred from homology"/>
<sequence length="372" mass="41114">MFRKTLIAIVLSASVIVPASACTGISLSTVGNDFIQARTIEWGESNLNSKLIISPRKHQFTSIMPDHKQGFSWGNRLGFVGISVSDDRFIGEGVNEAGLSAGLFYFKGYGSLKPYNEEARQKSITDMDFVRWMLSQFKTVDEVITAMKSIDIVPVYLDAKGQPSPTGHWRVTDKTGRSVVIEIMNQGEVHIYENEVGVLTNSPTFPWQVTNLNNYLHLQPGTSAPRQFGKVEAKSFGIGSGFLGLPGDITPPSRFVRAAFYVTTAPELKTSAQAVSQAFHILNNFDIPIGSEFGPQYREHIPDLPSATQWTSVVDQTNGVLYYKTMNDSRIKKVDLAALDFSAKSEIKKALDDGKFEFEDITQSVQPAINNQ</sequence>
<protein>
    <submittedName>
        <fullName evidence="5">Linear amide C-N hydrolase</fullName>
    </submittedName>
</protein>
<evidence type="ECO:0000313" key="5">
    <source>
        <dbReference type="EMBL" id="AYV22948.1"/>
    </source>
</evidence>
<reference evidence="5 6" key="1">
    <citation type="submission" date="2018-11" db="EMBL/GenBank/DDBJ databases">
        <title>Complete Genome Sequence of Vbrio mediterranei 117-T6: a Potential Pathogen Bacteria Isolated from the Conchocelis of Pyropia.</title>
        <authorList>
            <person name="Liu Q."/>
        </authorList>
    </citation>
    <scope>NUCLEOTIDE SEQUENCE [LARGE SCALE GENOMIC DNA]</scope>
    <source>
        <strain evidence="5 6">117-T6</strain>
    </source>
</reference>
<evidence type="ECO:0000313" key="6">
    <source>
        <dbReference type="Proteomes" id="UP000279760"/>
    </source>
</evidence>
<dbReference type="Pfam" id="PF02275">
    <property type="entry name" value="CBAH"/>
    <property type="match status" value="1"/>
</dbReference>
<feature type="chain" id="PRO_5018251301" evidence="3">
    <location>
        <begin position="22"/>
        <end position="372"/>
    </location>
</feature>
<dbReference type="RefSeq" id="WP_124941154.1">
    <property type="nucleotide sequence ID" value="NZ_CP033577.1"/>
</dbReference>
<comment type="similarity">
    <text evidence="1">Belongs to the peptidase C59 family.</text>
</comment>
<dbReference type="Gene3D" id="3.60.60.10">
    <property type="entry name" value="Penicillin V Acylase, Chain A"/>
    <property type="match status" value="1"/>
</dbReference>
<dbReference type="GO" id="GO:0016787">
    <property type="term" value="F:hydrolase activity"/>
    <property type="evidence" value="ECO:0007669"/>
    <property type="project" value="UniProtKB-KW"/>
</dbReference>
<dbReference type="EMBL" id="CP033577">
    <property type="protein sequence ID" value="AYV22948.1"/>
    <property type="molecule type" value="Genomic_DNA"/>
</dbReference>
<evidence type="ECO:0000259" key="4">
    <source>
        <dbReference type="Pfam" id="PF02275"/>
    </source>
</evidence>
<feature type="domain" description="Choloylglycine hydrolase/NAAA C-terminal" evidence="4">
    <location>
        <begin position="22"/>
        <end position="343"/>
    </location>
</feature>
<keyword evidence="3" id="KW-0732">Signal</keyword>
<name>A0A3G4VG17_9VIBR</name>
<dbReference type="Proteomes" id="UP000279760">
    <property type="component" value="Chromosome 1"/>
</dbReference>
<evidence type="ECO:0000256" key="3">
    <source>
        <dbReference type="SAM" id="SignalP"/>
    </source>
</evidence>
<dbReference type="InterPro" id="IPR029055">
    <property type="entry name" value="Ntn_hydrolases_N"/>
</dbReference>
<organism evidence="5 6">
    <name type="scientific">Vibrio mediterranei</name>
    <dbReference type="NCBI Taxonomy" id="689"/>
    <lineage>
        <taxon>Bacteria</taxon>
        <taxon>Pseudomonadati</taxon>
        <taxon>Pseudomonadota</taxon>
        <taxon>Gammaproteobacteria</taxon>
        <taxon>Vibrionales</taxon>
        <taxon>Vibrionaceae</taxon>
        <taxon>Vibrio</taxon>
    </lineage>
</organism>
<dbReference type="InterPro" id="IPR052193">
    <property type="entry name" value="Peptidase_C59"/>
</dbReference>
<accession>A0A3G4VG17</accession>
<dbReference type="PANTHER" id="PTHR35527">
    <property type="entry name" value="CHOLOYLGLYCINE HYDROLASE"/>
    <property type="match status" value="1"/>
</dbReference>
<evidence type="ECO:0000256" key="1">
    <source>
        <dbReference type="ARBA" id="ARBA00006625"/>
    </source>
</evidence>
<gene>
    <name evidence="5" type="ORF">ECB94_17540</name>
</gene>
<evidence type="ECO:0000256" key="2">
    <source>
        <dbReference type="ARBA" id="ARBA00022801"/>
    </source>
</evidence>
<keyword evidence="2 5" id="KW-0378">Hydrolase</keyword>
<dbReference type="CDD" id="cd00542">
    <property type="entry name" value="Ntn_PVA"/>
    <property type="match status" value="1"/>
</dbReference>
<dbReference type="PANTHER" id="PTHR35527:SF2">
    <property type="entry name" value="HYDROLASE"/>
    <property type="match status" value="1"/>
</dbReference>
<dbReference type="InterPro" id="IPR029132">
    <property type="entry name" value="CBAH/NAAA_C"/>
</dbReference>
<dbReference type="AlphaFoldDB" id="A0A3G4VG17"/>
<dbReference type="SUPFAM" id="SSF56235">
    <property type="entry name" value="N-terminal nucleophile aminohydrolases (Ntn hydrolases)"/>
    <property type="match status" value="1"/>
</dbReference>